<dbReference type="Pfam" id="PF03099">
    <property type="entry name" value="BPL_LplA_LipB"/>
    <property type="match status" value="1"/>
</dbReference>
<keyword evidence="2" id="KW-0092">Biotin</keyword>
<dbReference type="NCBIfam" id="TIGR00121">
    <property type="entry name" value="birA_ligase"/>
    <property type="match status" value="1"/>
</dbReference>
<dbReference type="RefSeq" id="WP_066135664.1">
    <property type="nucleotide sequence ID" value="NZ_JAAVST010000001.1"/>
</dbReference>
<dbReference type="Gene3D" id="3.30.930.10">
    <property type="entry name" value="Bira Bifunctional Protein, Domain 2"/>
    <property type="match status" value="1"/>
</dbReference>
<keyword evidence="7" id="KW-1185">Reference proteome</keyword>
<evidence type="ECO:0000256" key="1">
    <source>
        <dbReference type="ARBA" id="ARBA00022598"/>
    </source>
</evidence>
<dbReference type="PANTHER" id="PTHR12835:SF5">
    <property type="entry name" value="BIOTIN--PROTEIN LIGASE"/>
    <property type="match status" value="1"/>
</dbReference>
<evidence type="ECO:0000256" key="4">
    <source>
        <dbReference type="ARBA" id="ARBA00047846"/>
    </source>
</evidence>
<dbReference type="InterPro" id="IPR004143">
    <property type="entry name" value="BPL_LPL_catalytic"/>
</dbReference>
<comment type="catalytic activity">
    <reaction evidence="4">
        <text>biotin + L-lysyl-[protein] + ATP = N(6)-biotinyl-L-lysyl-[protein] + AMP + diphosphate + H(+)</text>
        <dbReference type="Rhea" id="RHEA:11756"/>
        <dbReference type="Rhea" id="RHEA-COMP:9752"/>
        <dbReference type="Rhea" id="RHEA-COMP:10505"/>
        <dbReference type="ChEBI" id="CHEBI:15378"/>
        <dbReference type="ChEBI" id="CHEBI:29969"/>
        <dbReference type="ChEBI" id="CHEBI:30616"/>
        <dbReference type="ChEBI" id="CHEBI:33019"/>
        <dbReference type="ChEBI" id="CHEBI:57586"/>
        <dbReference type="ChEBI" id="CHEBI:83144"/>
        <dbReference type="ChEBI" id="CHEBI:456215"/>
        <dbReference type="EC" id="6.3.4.15"/>
    </reaction>
</comment>
<dbReference type="OrthoDB" id="9807064at2"/>
<dbReference type="Gene3D" id="2.30.30.100">
    <property type="match status" value="1"/>
</dbReference>
<dbReference type="EC" id="6.3.4.15" evidence="3"/>
<dbReference type="Pfam" id="PF02237">
    <property type="entry name" value="BPL_C"/>
    <property type="match status" value="1"/>
</dbReference>
<evidence type="ECO:0000256" key="2">
    <source>
        <dbReference type="ARBA" id="ARBA00023267"/>
    </source>
</evidence>
<reference evidence="6 7" key="1">
    <citation type="submission" date="2016-02" db="EMBL/GenBank/DDBJ databases">
        <title>Complete Genome of H5569, the type strain of the newly described species Haematospirillium jordaniae.</title>
        <authorList>
            <person name="Nicholson A.C."/>
            <person name="Humrighouse B.W."/>
            <person name="Loparov V."/>
            <person name="McQuiston J.R."/>
        </authorList>
    </citation>
    <scope>NUCLEOTIDE SEQUENCE [LARGE SCALE GENOMIC DNA]</scope>
    <source>
        <strain evidence="6 7">H5569</strain>
    </source>
</reference>
<dbReference type="Proteomes" id="UP000076066">
    <property type="component" value="Chromosome"/>
</dbReference>
<dbReference type="CDD" id="cd16442">
    <property type="entry name" value="BPL"/>
    <property type="match status" value="1"/>
</dbReference>
<dbReference type="GO" id="GO:0005737">
    <property type="term" value="C:cytoplasm"/>
    <property type="evidence" value="ECO:0007669"/>
    <property type="project" value="TreeGrafter"/>
</dbReference>
<accession>A0A143DEU8</accession>
<name>A0A143DEU8_9PROT</name>
<protein>
    <recommendedName>
        <fullName evidence="3">biotin--[biotin carboxyl-carrier protein] ligase</fullName>
        <ecNumber evidence="3">6.3.4.15</ecNumber>
    </recommendedName>
</protein>
<keyword evidence="1" id="KW-0436">Ligase</keyword>
<dbReference type="InterPro" id="IPR003142">
    <property type="entry name" value="BPL_C"/>
</dbReference>
<proteinExistence type="predicted"/>
<dbReference type="InterPro" id="IPR004408">
    <property type="entry name" value="Biotin_CoA_COase_ligase"/>
</dbReference>
<gene>
    <name evidence="6" type="ORF">AY555_08690</name>
</gene>
<dbReference type="EMBL" id="CP014525">
    <property type="protein sequence ID" value="AMW35237.1"/>
    <property type="molecule type" value="Genomic_DNA"/>
</dbReference>
<evidence type="ECO:0000259" key="5">
    <source>
        <dbReference type="PROSITE" id="PS51733"/>
    </source>
</evidence>
<dbReference type="GO" id="GO:0004077">
    <property type="term" value="F:biotin--[biotin carboxyl-carrier protein] ligase activity"/>
    <property type="evidence" value="ECO:0007669"/>
    <property type="project" value="UniProtKB-EC"/>
</dbReference>
<dbReference type="AlphaFoldDB" id="A0A143DEU8"/>
<organism evidence="6 7">
    <name type="scientific">Haematospirillum jordaniae</name>
    <dbReference type="NCBI Taxonomy" id="1549855"/>
    <lineage>
        <taxon>Bacteria</taxon>
        <taxon>Pseudomonadati</taxon>
        <taxon>Pseudomonadota</taxon>
        <taxon>Alphaproteobacteria</taxon>
        <taxon>Rhodospirillales</taxon>
        <taxon>Novispirillaceae</taxon>
        <taxon>Haematospirillum</taxon>
    </lineage>
</organism>
<dbReference type="PROSITE" id="PS51733">
    <property type="entry name" value="BPL_LPL_CATALYTIC"/>
    <property type="match status" value="1"/>
</dbReference>
<dbReference type="InterPro" id="IPR045864">
    <property type="entry name" value="aa-tRNA-synth_II/BPL/LPL"/>
</dbReference>
<feature type="domain" description="BPL/LPL catalytic" evidence="5">
    <location>
        <begin position="1"/>
        <end position="185"/>
    </location>
</feature>
<evidence type="ECO:0000313" key="6">
    <source>
        <dbReference type="EMBL" id="AMW35237.1"/>
    </source>
</evidence>
<evidence type="ECO:0000313" key="7">
    <source>
        <dbReference type="Proteomes" id="UP000076066"/>
    </source>
</evidence>
<dbReference type="SUPFAM" id="SSF55681">
    <property type="entry name" value="Class II aaRS and biotin synthetases"/>
    <property type="match status" value="1"/>
</dbReference>
<sequence>MFLEHRGEALPKGWRLVFLRETDSTNEEIKRRRNSDPGEGFVIVAGSQTAGRGRRGRSWESPEGNLFLSVRLQQSAQGVADSASLSFIAALALSDAFSSMAPSLDVTLKWPNDVLVSGAKVSGILLEADESWIIVGVGINVLHRPQVIPTNYPVTSLAEQGVSVSVLDVASFFCHALYSRLQQWRGEGFAPILRAWKAKACGLGGRVVANLPDGSSVCGIFSDLDADGALVLHNESGQHRIFAADIFFG</sequence>
<dbReference type="PANTHER" id="PTHR12835">
    <property type="entry name" value="BIOTIN PROTEIN LIGASE"/>
    <property type="match status" value="1"/>
</dbReference>
<evidence type="ECO:0000256" key="3">
    <source>
        <dbReference type="ARBA" id="ARBA00024227"/>
    </source>
</evidence>
<dbReference type="STRING" id="1549855.AY555_08690"/>
<dbReference type="KEGG" id="hjo:AY555_08690"/>